<feature type="binding site" evidence="13">
    <location>
        <position position="31"/>
    </location>
    <ligand>
        <name>NADPH</name>
        <dbReference type="ChEBI" id="CHEBI:57783"/>
    </ligand>
</feature>
<proteinExistence type="inferred from homology"/>
<evidence type="ECO:0000256" key="13">
    <source>
        <dbReference type="HAMAP-Rule" id="MF_00394"/>
    </source>
</evidence>
<dbReference type="EMBL" id="BBSA01000017">
    <property type="protein sequence ID" value="GAM65136.1"/>
    <property type="molecule type" value="Genomic_DNA"/>
</dbReference>
<dbReference type="GO" id="GO:0046167">
    <property type="term" value="P:glycerol-3-phosphate biosynthetic process"/>
    <property type="evidence" value="ECO:0007669"/>
    <property type="project" value="UniProtKB-UniRule"/>
</dbReference>
<feature type="binding site" evidence="13">
    <location>
        <position position="30"/>
    </location>
    <ligand>
        <name>NADPH</name>
        <dbReference type="ChEBI" id="CHEBI:57783"/>
    </ligand>
</feature>
<feature type="active site" description="Proton acceptor" evidence="13 14">
    <location>
        <position position="209"/>
    </location>
</feature>
<dbReference type="Proteomes" id="UP000031670">
    <property type="component" value="Unassembled WGS sequence"/>
</dbReference>
<keyword evidence="6 13" id="KW-0443">Lipid metabolism</keyword>
<keyword evidence="2 13" id="KW-0444">Lipid biosynthesis</keyword>
<protein>
    <recommendedName>
        <fullName evidence="11 13">Glycerol-3-phosphate dehydrogenase [NAD(P)+]</fullName>
        <ecNumber evidence="10 13">1.1.1.94</ecNumber>
    </recommendedName>
    <alternativeName>
        <fullName evidence="13">NAD(P)(+)-dependent glycerol-3-phosphate dehydrogenase</fullName>
    </alternativeName>
    <alternativeName>
        <fullName evidence="12 13">NAD(P)H-dependent dihydroxyacetone-phosphate reductase</fullName>
    </alternativeName>
</protein>
<dbReference type="GO" id="GO:0051287">
    <property type="term" value="F:NAD binding"/>
    <property type="evidence" value="ECO:0007669"/>
    <property type="project" value="InterPro"/>
</dbReference>
<keyword evidence="13" id="KW-0547">Nucleotide-binding</keyword>
<dbReference type="PROSITE" id="PS00957">
    <property type="entry name" value="NAD_G3PDH"/>
    <property type="match status" value="1"/>
</dbReference>
<evidence type="ECO:0000256" key="9">
    <source>
        <dbReference type="ARBA" id="ARBA00052716"/>
    </source>
</evidence>
<dbReference type="InterPro" id="IPR036291">
    <property type="entry name" value="NAD(P)-bd_dom_sf"/>
</dbReference>
<evidence type="ECO:0000256" key="10">
    <source>
        <dbReference type="ARBA" id="ARBA00066687"/>
    </source>
</evidence>
<feature type="domain" description="Glycerol-3-phosphate dehydrogenase NAD-dependent N-terminal" evidence="18">
    <location>
        <begin position="23"/>
        <end position="177"/>
    </location>
</feature>
<feature type="binding site" evidence="16">
    <location>
        <position position="157"/>
    </location>
    <ligand>
        <name>NAD(+)</name>
        <dbReference type="ChEBI" id="CHEBI:57540"/>
    </ligand>
</feature>
<evidence type="ECO:0000256" key="4">
    <source>
        <dbReference type="ARBA" id="ARBA00023002"/>
    </source>
</evidence>
<dbReference type="NCBIfam" id="NF000940">
    <property type="entry name" value="PRK00094.1-2"/>
    <property type="match status" value="1"/>
</dbReference>
<evidence type="ECO:0000256" key="8">
    <source>
        <dbReference type="ARBA" id="ARBA00023264"/>
    </source>
</evidence>
<feature type="binding site" evidence="13">
    <location>
        <position position="157"/>
    </location>
    <ligand>
        <name>NADPH</name>
        <dbReference type="ChEBI" id="CHEBI:57783"/>
    </ligand>
</feature>
<accession>A0A0B8PFM2</accession>
<evidence type="ECO:0000256" key="11">
    <source>
        <dbReference type="ARBA" id="ARBA00069372"/>
    </source>
</evidence>
<feature type="binding site" evidence="13">
    <location>
        <position position="272"/>
    </location>
    <ligand>
        <name>sn-glycerol 3-phosphate</name>
        <dbReference type="ChEBI" id="CHEBI:57597"/>
    </ligand>
</feature>
<dbReference type="SUPFAM" id="SSF51735">
    <property type="entry name" value="NAD(P)-binding Rossmann-fold domains"/>
    <property type="match status" value="1"/>
</dbReference>
<keyword evidence="3 13" id="KW-0521">NADP</keyword>
<evidence type="ECO:0000256" key="15">
    <source>
        <dbReference type="PIRSR" id="PIRSR000114-2"/>
    </source>
</evidence>
<feature type="binding site" evidence="13">
    <location>
        <position position="153"/>
    </location>
    <ligand>
        <name>sn-glycerol 3-phosphate</name>
        <dbReference type="ChEBI" id="CHEBI:57597"/>
    </ligand>
</feature>
<dbReference type="GO" id="GO:0046474">
    <property type="term" value="P:glycerophospholipid biosynthetic process"/>
    <property type="evidence" value="ECO:0007669"/>
    <property type="project" value="TreeGrafter"/>
</dbReference>
<dbReference type="InterPro" id="IPR008927">
    <property type="entry name" value="6-PGluconate_DH-like_C_sf"/>
</dbReference>
<dbReference type="UniPathway" id="UPA00940"/>
<comment type="similarity">
    <text evidence="1 13 17">Belongs to the NAD-dependent glycerol-3-phosphate dehydrogenase family.</text>
</comment>
<dbReference type="EC" id="1.1.1.94" evidence="10 13"/>
<dbReference type="PIRSF" id="PIRSF000114">
    <property type="entry name" value="Glycerol-3-P_dh"/>
    <property type="match status" value="1"/>
</dbReference>
<feature type="binding site" evidence="13">
    <location>
        <position position="297"/>
    </location>
    <ligand>
        <name>NADPH</name>
        <dbReference type="ChEBI" id="CHEBI:57783"/>
    </ligand>
</feature>
<evidence type="ECO:0000256" key="3">
    <source>
        <dbReference type="ARBA" id="ARBA00022857"/>
    </source>
</evidence>
<evidence type="ECO:0000313" key="20">
    <source>
        <dbReference type="EMBL" id="GAM65136.1"/>
    </source>
</evidence>
<evidence type="ECO:0000256" key="16">
    <source>
        <dbReference type="PIRSR" id="PIRSR000114-3"/>
    </source>
</evidence>
<feature type="binding site" evidence="13">
    <location>
        <position position="273"/>
    </location>
    <ligand>
        <name>NADPH</name>
        <dbReference type="ChEBI" id="CHEBI:57783"/>
    </ligand>
</feature>
<feature type="binding site" evidence="15">
    <location>
        <position position="124"/>
    </location>
    <ligand>
        <name>substrate</name>
    </ligand>
</feature>
<dbReference type="InterPro" id="IPR013328">
    <property type="entry name" value="6PGD_dom2"/>
</dbReference>
<feature type="binding site" evidence="15">
    <location>
        <begin position="273"/>
        <end position="274"/>
    </location>
    <ligand>
        <name>substrate</name>
    </ligand>
</feature>
<comment type="catalytic activity">
    <reaction evidence="13">
        <text>sn-glycerol 3-phosphate + NAD(+) = dihydroxyacetone phosphate + NADH + H(+)</text>
        <dbReference type="Rhea" id="RHEA:11092"/>
        <dbReference type="ChEBI" id="CHEBI:15378"/>
        <dbReference type="ChEBI" id="CHEBI:57540"/>
        <dbReference type="ChEBI" id="CHEBI:57597"/>
        <dbReference type="ChEBI" id="CHEBI:57642"/>
        <dbReference type="ChEBI" id="CHEBI:57945"/>
        <dbReference type="EC" id="1.1.1.94"/>
    </reaction>
</comment>
<dbReference type="GO" id="GO:0005975">
    <property type="term" value="P:carbohydrate metabolic process"/>
    <property type="evidence" value="ECO:0007669"/>
    <property type="project" value="InterPro"/>
</dbReference>
<evidence type="ECO:0000256" key="6">
    <source>
        <dbReference type="ARBA" id="ARBA00023098"/>
    </source>
</evidence>
<feature type="binding site" evidence="13">
    <location>
        <position position="273"/>
    </location>
    <ligand>
        <name>sn-glycerol 3-phosphate</name>
        <dbReference type="ChEBI" id="CHEBI:57597"/>
    </ligand>
</feature>
<dbReference type="Gene3D" id="3.40.50.720">
    <property type="entry name" value="NAD(P)-binding Rossmann-like Domain"/>
    <property type="match status" value="1"/>
</dbReference>
<dbReference type="GO" id="GO:0046168">
    <property type="term" value="P:glycerol-3-phosphate catabolic process"/>
    <property type="evidence" value="ECO:0007669"/>
    <property type="project" value="InterPro"/>
</dbReference>
<comment type="catalytic activity">
    <reaction evidence="9">
        <text>sn-glycerol 3-phosphate + NADP(+) = dihydroxyacetone phosphate + NADPH + H(+)</text>
        <dbReference type="Rhea" id="RHEA:11096"/>
        <dbReference type="ChEBI" id="CHEBI:15378"/>
        <dbReference type="ChEBI" id="CHEBI:57597"/>
        <dbReference type="ChEBI" id="CHEBI:57642"/>
        <dbReference type="ChEBI" id="CHEBI:57783"/>
        <dbReference type="ChEBI" id="CHEBI:58349"/>
        <dbReference type="EC" id="1.1.1.94"/>
    </reaction>
    <physiologicalReaction direction="right-to-left" evidence="9">
        <dbReference type="Rhea" id="RHEA:11098"/>
    </physiologicalReaction>
</comment>
<keyword evidence="5 13" id="KW-0520">NAD</keyword>
<feature type="binding site" evidence="13">
    <location>
        <position position="50"/>
    </location>
    <ligand>
        <name>NADPH</name>
        <dbReference type="ChEBI" id="CHEBI:57783"/>
    </ligand>
</feature>
<dbReference type="GO" id="GO:0141153">
    <property type="term" value="F:glycerol-3-phosphate dehydrogenase (NADP+) activity"/>
    <property type="evidence" value="ECO:0007669"/>
    <property type="project" value="RHEA"/>
</dbReference>
<keyword evidence="13" id="KW-0963">Cytoplasm</keyword>
<evidence type="ECO:0000256" key="7">
    <source>
        <dbReference type="ARBA" id="ARBA00023209"/>
    </source>
</evidence>
<feature type="binding site" evidence="13">
    <location>
        <position position="299"/>
    </location>
    <ligand>
        <name>NADPH</name>
        <dbReference type="ChEBI" id="CHEBI:57783"/>
    </ligand>
</feature>
<dbReference type="PANTHER" id="PTHR11728:SF1">
    <property type="entry name" value="GLYCEROL-3-PHOSPHATE DEHYDROGENASE [NAD(+)] 2, CHLOROPLASTIC"/>
    <property type="match status" value="1"/>
</dbReference>
<feature type="binding site" evidence="13">
    <location>
        <position position="262"/>
    </location>
    <ligand>
        <name>sn-glycerol 3-phosphate</name>
        <dbReference type="ChEBI" id="CHEBI:57597"/>
    </ligand>
</feature>
<gene>
    <name evidence="13" type="primary">gpsA</name>
    <name evidence="20" type="ORF">JCM19232_2011</name>
</gene>
<dbReference type="HAMAP" id="MF_00394">
    <property type="entry name" value="NAD_Glyc3P_dehydrog"/>
    <property type="match status" value="1"/>
</dbReference>
<reference evidence="20 21" key="2">
    <citation type="submission" date="2015-01" db="EMBL/GenBank/DDBJ databases">
        <authorList>
            <consortium name="NBRP consortium"/>
            <person name="Sawabe T."/>
            <person name="Meirelles P."/>
            <person name="Feng G."/>
            <person name="Sayaka M."/>
            <person name="Hattori M."/>
            <person name="Ohkuma M."/>
        </authorList>
    </citation>
    <scope>NUCLEOTIDE SEQUENCE [LARGE SCALE GENOMIC DNA]</scope>
    <source>
        <strain evidence="20 21">JCM19232</strain>
    </source>
</reference>
<name>A0A0B8PFM2_9VIBR</name>
<dbReference type="InterPro" id="IPR006109">
    <property type="entry name" value="G3P_DH_NAD-dep_C"/>
</dbReference>
<evidence type="ECO:0000259" key="18">
    <source>
        <dbReference type="Pfam" id="PF01210"/>
    </source>
</evidence>
<dbReference type="NCBIfam" id="NF000939">
    <property type="entry name" value="PRK00094.1-1"/>
    <property type="match status" value="1"/>
</dbReference>
<dbReference type="SUPFAM" id="SSF48179">
    <property type="entry name" value="6-phosphogluconate dehydrogenase C-terminal domain-like"/>
    <property type="match status" value="1"/>
</dbReference>
<keyword evidence="7 13" id="KW-0594">Phospholipid biosynthesis</keyword>
<dbReference type="Gene3D" id="1.10.1040.10">
    <property type="entry name" value="N-(1-d-carboxylethyl)-l-norvaline Dehydrogenase, domain 2"/>
    <property type="match status" value="1"/>
</dbReference>
<dbReference type="Pfam" id="PF07479">
    <property type="entry name" value="NAD_Gly3P_dh_C"/>
    <property type="match status" value="1"/>
</dbReference>
<dbReference type="GO" id="GO:0005829">
    <property type="term" value="C:cytosol"/>
    <property type="evidence" value="ECO:0007669"/>
    <property type="project" value="TreeGrafter"/>
</dbReference>
<dbReference type="PANTHER" id="PTHR11728">
    <property type="entry name" value="GLYCEROL-3-PHOSPHATE DEHYDROGENASE"/>
    <property type="match status" value="1"/>
</dbReference>
<feature type="binding site" evidence="16">
    <location>
        <position position="273"/>
    </location>
    <ligand>
        <name>NAD(+)</name>
        <dbReference type="ChEBI" id="CHEBI:57540"/>
    </ligand>
</feature>
<evidence type="ECO:0000256" key="2">
    <source>
        <dbReference type="ARBA" id="ARBA00022516"/>
    </source>
</evidence>
<evidence type="ECO:0000256" key="14">
    <source>
        <dbReference type="PIRSR" id="PIRSR000114-1"/>
    </source>
</evidence>
<sequence>MDLFKQTEVTMAETTTDFSDVSMTVIGAGSYGTSLAIALARNSKVVLWGHEPEHMHRLEQDRENKEFLPDVAFPESLVIEADLAKAVAACRDILVVVPSHVFGIVLNSLKPHLTAEHRICWATKGLEPETGRLLKDVAIDILGENYPLAVLSGPTFAKELAMGMPTAISVASSSPEFAEELQEKIHCSKSFRVYANDDFIGMQLGGAVKNVIAIGAGMSDGIGFGANARTALITRGLAEMTRLGAALGAKPETFMGMAGLGDLVLTCTDNQSRNRRFGLALGKGQNVDTAQEEIGQVVEGYRNTKEVWMLAGRQGVEMPIVDQIYQVLYQGKDARLAAQDLLARDKKAER</sequence>
<comment type="caution">
    <text evidence="20">The sequence shown here is derived from an EMBL/GenBank/DDBJ whole genome shotgun (WGS) entry which is preliminary data.</text>
</comment>
<organism evidence="20 21">
    <name type="scientific">Vibrio ishigakensis</name>
    <dbReference type="NCBI Taxonomy" id="1481914"/>
    <lineage>
        <taxon>Bacteria</taxon>
        <taxon>Pseudomonadati</taxon>
        <taxon>Pseudomonadota</taxon>
        <taxon>Gammaproteobacteria</taxon>
        <taxon>Vibrionales</taxon>
        <taxon>Vibrionaceae</taxon>
        <taxon>Vibrio</taxon>
    </lineage>
</organism>
<comment type="caution">
    <text evidence="13">Lacks conserved residue(s) required for the propagation of feature annotation.</text>
</comment>
<dbReference type="FunFam" id="3.40.50.720:FF:000019">
    <property type="entry name" value="Glycerol-3-phosphate dehydrogenase [NAD(P)+]"/>
    <property type="match status" value="1"/>
</dbReference>
<dbReference type="GO" id="GO:0141152">
    <property type="term" value="F:glycerol-3-phosphate dehydrogenase (NAD+) activity"/>
    <property type="evidence" value="ECO:0007669"/>
    <property type="project" value="RHEA"/>
</dbReference>
<dbReference type="AlphaFoldDB" id="A0A0B8PFM2"/>
<evidence type="ECO:0000256" key="1">
    <source>
        <dbReference type="ARBA" id="ARBA00011009"/>
    </source>
</evidence>
<feature type="binding site" evidence="13">
    <location>
        <position position="155"/>
    </location>
    <ligand>
        <name>sn-glycerol 3-phosphate</name>
        <dbReference type="ChEBI" id="CHEBI:57597"/>
    </ligand>
</feature>
<feature type="binding site" evidence="13">
    <location>
        <position position="124"/>
    </location>
    <ligand>
        <name>sn-glycerol 3-phosphate</name>
        <dbReference type="ChEBI" id="CHEBI:57597"/>
    </ligand>
</feature>
<feature type="binding site" evidence="13">
    <location>
        <position position="124"/>
    </location>
    <ligand>
        <name>NADPH</name>
        <dbReference type="ChEBI" id="CHEBI:57783"/>
    </ligand>
</feature>
<comment type="pathway">
    <text evidence="13">Membrane lipid metabolism; glycerophospholipid metabolism.</text>
</comment>
<reference evidence="20 21" key="1">
    <citation type="submission" date="2015-01" db="EMBL/GenBank/DDBJ databases">
        <title>Vibrio sp. C5 JCM 19232 whole genome shotgun sequence.</title>
        <authorList>
            <person name="Sawabe T."/>
            <person name="Meirelles P."/>
            <person name="Feng G."/>
            <person name="Sayaka M."/>
            <person name="Hattori M."/>
            <person name="Ohkuma M."/>
        </authorList>
    </citation>
    <scope>NUCLEOTIDE SEQUENCE [LARGE SCALE GENOMIC DNA]</scope>
    <source>
        <strain evidence="20 21">JCM19232</strain>
    </source>
</reference>
<dbReference type="PRINTS" id="PR00077">
    <property type="entry name" value="GPDHDRGNASE"/>
</dbReference>
<keyword evidence="4 13" id="KW-0560">Oxidoreductase</keyword>
<dbReference type="InterPro" id="IPR006168">
    <property type="entry name" value="G3P_DH_NAD-dep"/>
</dbReference>
<feature type="binding site" evidence="13">
    <location>
        <position position="209"/>
    </location>
    <ligand>
        <name>sn-glycerol 3-phosphate</name>
        <dbReference type="ChEBI" id="CHEBI:57597"/>
    </ligand>
</feature>
<keyword evidence="8 13" id="KW-1208">Phospholipid metabolism</keyword>
<feature type="binding site" evidence="16">
    <location>
        <begin position="27"/>
        <end position="32"/>
    </location>
    <ligand>
        <name>NAD(+)</name>
        <dbReference type="ChEBI" id="CHEBI:57540"/>
    </ligand>
</feature>
<evidence type="ECO:0000256" key="12">
    <source>
        <dbReference type="ARBA" id="ARBA00080511"/>
    </source>
</evidence>
<evidence type="ECO:0000313" key="21">
    <source>
        <dbReference type="Proteomes" id="UP000031670"/>
    </source>
</evidence>
<evidence type="ECO:0000259" key="19">
    <source>
        <dbReference type="Pfam" id="PF07479"/>
    </source>
</evidence>
<dbReference type="InterPro" id="IPR011128">
    <property type="entry name" value="G3P_DH_NAD-dep_N"/>
</dbReference>
<feature type="binding site" evidence="13">
    <location>
        <position position="274"/>
    </location>
    <ligand>
        <name>sn-glycerol 3-phosphate</name>
        <dbReference type="ChEBI" id="CHEBI:57597"/>
    </ligand>
</feature>
<dbReference type="FunFam" id="1.10.1040.10:FF:000001">
    <property type="entry name" value="Glycerol-3-phosphate dehydrogenase [NAD(P)+]"/>
    <property type="match status" value="1"/>
</dbReference>
<dbReference type="NCBIfam" id="NF000942">
    <property type="entry name" value="PRK00094.1-4"/>
    <property type="match status" value="1"/>
</dbReference>
<evidence type="ECO:0000256" key="5">
    <source>
        <dbReference type="ARBA" id="ARBA00023027"/>
    </source>
</evidence>
<comment type="subcellular location">
    <subcellularLocation>
        <location evidence="13">Cytoplasm</location>
    </subcellularLocation>
</comment>
<dbReference type="Pfam" id="PF01210">
    <property type="entry name" value="NAD_Gly3P_dh_N"/>
    <property type="match status" value="1"/>
</dbReference>
<evidence type="ECO:0000256" key="17">
    <source>
        <dbReference type="RuleBase" id="RU000437"/>
    </source>
</evidence>
<feature type="domain" description="Glycerol-3-phosphate dehydrogenase NAD-dependent C-terminal" evidence="19">
    <location>
        <begin position="198"/>
        <end position="336"/>
    </location>
</feature>
<comment type="function">
    <text evidence="13">Catalyzes the reduction of the glycolytic intermediate dihydroxyacetone phosphate (DHAP) to sn-glycerol 3-phosphate (G3P), the key precursor for phospholipid synthesis.</text>
</comment>